<dbReference type="GO" id="GO:0007188">
    <property type="term" value="P:adenylate cyclase-modulating G protein-coupled receptor signaling pathway"/>
    <property type="evidence" value="ECO:0007669"/>
    <property type="project" value="TreeGrafter"/>
</dbReference>
<evidence type="ECO:0000256" key="1">
    <source>
        <dbReference type="ARBA" id="ARBA00022723"/>
    </source>
</evidence>
<gene>
    <name evidence="7" type="ORF">PLBR_LOCUS248</name>
</gene>
<dbReference type="PANTHER" id="PTHR10218:SF302">
    <property type="entry name" value="GUANINE NUCLEOTIDE-BINDING PROTEIN ALPHA-5 SUBUNIT"/>
    <property type="match status" value="1"/>
</dbReference>
<dbReference type="SUPFAM" id="SSF47895">
    <property type="entry name" value="Transducin (alpha subunit), insertion domain"/>
    <property type="match status" value="1"/>
</dbReference>
<keyword evidence="3 5" id="KW-0342">GTP-binding</keyword>
<feature type="binding site" evidence="6">
    <location>
        <position position="203"/>
    </location>
    <ligand>
        <name>Mg(2+)</name>
        <dbReference type="ChEBI" id="CHEBI:18420"/>
    </ligand>
</feature>
<dbReference type="PROSITE" id="PS51882">
    <property type="entry name" value="G_ALPHA"/>
    <property type="match status" value="1"/>
</dbReference>
<dbReference type="InterPro" id="IPR011025">
    <property type="entry name" value="GproteinA_insert"/>
</dbReference>
<dbReference type="AlphaFoldDB" id="A0A3P3XYS6"/>
<feature type="binding site" evidence="5">
    <location>
        <position position="360"/>
    </location>
    <ligand>
        <name>GTP</name>
        <dbReference type="ChEBI" id="CHEBI:37565"/>
    </ligand>
</feature>
<feature type="binding site" evidence="5">
    <location>
        <begin position="222"/>
        <end position="226"/>
    </location>
    <ligand>
        <name>GTP</name>
        <dbReference type="ChEBI" id="CHEBI:37565"/>
    </ligand>
</feature>
<feature type="binding site" evidence="5">
    <location>
        <begin position="197"/>
        <end position="203"/>
    </location>
    <ligand>
        <name>GTP</name>
        <dbReference type="ChEBI" id="CHEBI:37565"/>
    </ligand>
</feature>
<feature type="binding site" evidence="5">
    <location>
        <begin position="58"/>
        <end position="63"/>
    </location>
    <ligand>
        <name>GTP</name>
        <dbReference type="ChEBI" id="CHEBI:37565"/>
    </ligand>
</feature>
<dbReference type="GO" id="GO:0005737">
    <property type="term" value="C:cytoplasm"/>
    <property type="evidence" value="ECO:0007669"/>
    <property type="project" value="TreeGrafter"/>
</dbReference>
<keyword evidence="2 5" id="KW-0547">Nucleotide-binding</keyword>
<accession>A0A3P3XYS6</accession>
<evidence type="ECO:0000256" key="2">
    <source>
        <dbReference type="ARBA" id="ARBA00022741"/>
    </source>
</evidence>
<dbReference type="GO" id="GO:0031683">
    <property type="term" value="F:G-protein beta/gamma-subunit complex binding"/>
    <property type="evidence" value="ECO:0007669"/>
    <property type="project" value="InterPro"/>
</dbReference>
<evidence type="ECO:0000313" key="7">
    <source>
        <dbReference type="EMBL" id="SPQ93033.1"/>
    </source>
</evidence>
<dbReference type="GO" id="GO:0001664">
    <property type="term" value="F:G protein-coupled receptor binding"/>
    <property type="evidence" value="ECO:0007669"/>
    <property type="project" value="TreeGrafter"/>
</dbReference>
<keyword evidence="4" id="KW-0807">Transducer</keyword>
<dbReference type="PANTHER" id="PTHR10218">
    <property type="entry name" value="GTP-BINDING PROTEIN ALPHA SUBUNIT"/>
    <property type="match status" value="1"/>
</dbReference>
<dbReference type="CDD" id="cd00066">
    <property type="entry name" value="G-alpha"/>
    <property type="match status" value="1"/>
</dbReference>
<dbReference type="Gene3D" id="1.10.400.10">
    <property type="entry name" value="GI Alpha 1, domain 2-like"/>
    <property type="match status" value="1"/>
</dbReference>
<proteinExistence type="predicted"/>
<protein>
    <submittedName>
        <fullName evidence="7">Uncharacterized protein</fullName>
    </submittedName>
</protein>
<dbReference type="PRINTS" id="PR00318">
    <property type="entry name" value="GPROTEINA"/>
</dbReference>
<reference evidence="7 8" key="1">
    <citation type="submission" date="2018-03" db="EMBL/GenBank/DDBJ databases">
        <authorList>
            <person name="Fogelqvist J."/>
        </authorList>
    </citation>
    <scope>NUCLEOTIDE SEQUENCE [LARGE SCALE GENOMIC DNA]</scope>
</reference>
<dbReference type="Proteomes" id="UP000290189">
    <property type="component" value="Unassembled WGS sequence"/>
</dbReference>
<feature type="binding site" evidence="6">
    <location>
        <position position="62"/>
    </location>
    <ligand>
        <name>Mg(2+)</name>
        <dbReference type="ChEBI" id="CHEBI:18420"/>
    </ligand>
</feature>
<dbReference type="InterPro" id="IPR001019">
    <property type="entry name" value="Gprotein_alpha_su"/>
</dbReference>
<dbReference type="GO" id="GO:0005525">
    <property type="term" value="F:GTP binding"/>
    <property type="evidence" value="ECO:0007669"/>
    <property type="project" value="UniProtKB-KW"/>
</dbReference>
<keyword evidence="1 6" id="KW-0479">Metal-binding</keyword>
<dbReference type="SUPFAM" id="SSF52540">
    <property type="entry name" value="P-loop containing nucleoside triphosphate hydrolases"/>
    <property type="match status" value="1"/>
</dbReference>
<sequence length="389" mass="44140">MAAIVPVGIDDKRRRRPCCQPSCRRKERSASVIITRNLERDRQREARVPRVLFLGCGESGKSTLCKQLRFLHGVPYPTGELVQCRAMIHQMAINDVYRLVLAASSASVRERLGAGLVFPHNVQKAMYKVQQWSMDGMPERLTDDVVACIYAIWMDPGIRRVYDHRELFHMSENVQHFFDKIATIALPSWLPSEMDILISRVKTTGIHDEVIVTEGTMIRIIDVGGQRSERRKWLNALSDVHVVMFVVAGSDYDLKCVEDNTTNRALESLDVFKQTGIVAQVCKAPSLREAGLVVLFNKTDLFKKKLKGVPFGEHMAGYRGDGSFASASQYYRDLYQTAFDSVCAELHIKSRPLKFYDTTAIDKDNIKLVFHSAKSYILQQLLRGVQLLK</sequence>
<evidence type="ECO:0000313" key="8">
    <source>
        <dbReference type="Proteomes" id="UP000290189"/>
    </source>
</evidence>
<evidence type="ECO:0000256" key="5">
    <source>
        <dbReference type="PIRSR" id="PIRSR601019-1"/>
    </source>
</evidence>
<organism evidence="7 8">
    <name type="scientific">Plasmodiophora brassicae</name>
    <name type="common">Clubroot disease agent</name>
    <dbReference type="NCBI Taxonomy" id="37360"/>
    <lineage>
        <taxon>Eukaryota</taxon>
        <taxon>Sar</taxon>
        <taxon>Rhizaria</taxon>
        <taxon>Endomyxa</taxon>
        <taxon>Phytomyxea</taxon>
        <taxon>Plasmodiophorida</taxon>
        <taxon>Plasmodiophoridae</taxon>
        <taxon>Plasmodiophora</taxon>
    </lineage>
</organism>
<name>A0A3P3XYS6_PLABS</name>
<dbReference type="Pfam" id="PF00503">
    <property type="entry name" value="G-alpha"/>
    <property type="match status" value="1"/>
</dbReference>
<dbReference type="GO" id="GO:0003924">
    <property type="term" value="F:GTPase activity"/>
    <property type="evidence" value="ECO:0007669"/>
    <property type="project" value="InterPro"/>
</dbReference>
<feature type="binding site" evidence="5">
    <location>
        <begin position="297"/>
        <end position="300"/>
    </location>
    <ligand>
        <name>GTP</name>
        <dbReference type="ChEBI" id="CHEBI:37565"/>
    </ligand>
</feature>
<dbReference type="InterPro" id="IPR027417">
    <property type="entry name" value="P-loop_NTPase"/>
</dbReference>
<dbReference type="FunFam" id="3.40.50.300:FF:000692">
    <property type="entry name" value="Guanine nucleotide-binding protein subunit alpha"/>
    <property type="match status" value="1"/>
</dbReference>
<geneLocation type="mitochondrion" evidence="7"/>
<keyword evidence="6" id="KW-0460">Magnesium</keyword>
<dbReference type="Gene3D" id="3.40.50.300">
    <property type="entry name" value="P-loop containing nucleotide triphosphate hydrolases"/>
    <property type="match status" value="1"/>
</dbReference>
<evidence type="ECO:0000256" key="4">
    <source>
        <dbReference type="ARBA" id="ARBA00023224"/>
    </source>
</evidence>
<dbReference type="GO" id="GO:0046872">
    <property type="term" value="F:metal ion binding"/>
    <property type="evidence" value="ECO:0007669"/>
    <property type="project" value="UniProtKB-KW"/>
</dbReference>
<keyword evidence="7" id="KW-0496">Mitochondrion</keyword>
<dbReference type="EMBL" id="OVEO01000001">
    <property type="protein sequence ID" value="SPQ93033.1"/>
    <property type="molecule type" value="Genomic_DNA"/>
</dbReference>
<evidence type="ECO:0000256" key="6">
    <source>
        <dbReference type="PIRSR" id="PIRSR601019-2"/>
    </source>
</evidence>
<dbReference type="SMART" id="SM00275">
    <property type="entry name" value="G_alpha"/>
    <property type="match status" value="1"/>
</dbReference>
<evidence type="ECO:0000256" key="3">
    <source>
        <dbReference type="ARBA" id="ARBA00023134"/>
    </source>
</evidence>
<dbReference type="GO" id="GO:0005834">
    <property type="term" value="C:heterotrimeric G-protein complex"/>
    <property type="evidence" value="ECO:0007669"/>
    <property type="project" value="TreeGrafter"/>
</dbReference>